<dbReference type="Pfam" id="PF06866">
    <property type="entry name" value="DUF1256"/>
    <property type="match status" value="1"/>
</dbReference>
<organism evidence="1 2">
    <name type="scientific">Paenibacillus solanacearum</name>
    <dbReference type="NCBI Taxonomy" id="2048548"/>
    <lineage>
        <taxon>Bacteria</taxon>
        <taxon>Bacillati</taxon>
        <taxon>Bacillota</taxon>
        <taxon>Bacilli</taxon>
        <taxon>Bacillales</taxon>
        <taxon>Paenibacillaceae</taxon>
        <taxon>Paenibacillus</taxon>
    </lineage>
</organism>
<proteinExistence type="predicted"/>
<comment type="caution">
    <text evidence="1">The sequence shown here is derived from an EMBL/GenBank/DDBJ whole genome shotgun (WGS) entry which is preliminary data.</text>
</comment>
<dbReference type="AlphaFoldDB" id="A0A916NQP0"/>
<dbReference type="EMBL" id="CAJVAS010000011">
    <property type="protein sequence ID" value="CAG7628115.1"/>
    <property type="molecule type" value="Genomic_DNA"/>
</dbReference>
<sequence length="192" mass="20355">MPDHSVPPLYRKKIKAAELPDFLLHIKNEGVTSADLLFLCIGTDRSSGDALGPLIGTMLTEAGYPDVVGTLAYPFDASNMRERLAQELPSGKKVLAIDACLGQASSLAWYQVSNRPIEPGKSVGKQLPMVGDYSIAGIVNVDTGQKYAILQSTSLYRVMTMAGEIVAAIRSVFPPGQEHGGAAADGRGIGPR</sequence>
<name>A0A916NQP0_9BACL</name>
<keyword evidence="2" id="KW-1185">Reference proteome</keyword>
<evidence type="ECO:0000313" key="2">
    <source>
        <dbReference type="Proteomes" id="UP000693672"/>
    </source>
</evidence>
<evidence type="ECO:0008006" key="3">
    <source>
        <dbReference type="Google" id="ProtNLM"/>
    </source>
</evidence>
<dbReference type="InterPro" id="IPR009665">
    <property type="entry name" value="YyaC"/>
</dbReference>
<dbReference type="NCBIfam" id="TIGR02841">
    <property type="entry name" value="spore_YyaC"/>
    <property type="match status" value="1"/>
</dbReference>
<dbReference type="RefSeq" id="WP_218092745.1">
    <property type="nucleotide sequence ID" value="NZ_CAJVAS010000011.1"/>
</dbReference>
<reference evidence="1" key="1">
    <citation type="submission" date="2021-06" db="EMBL/GenBank/DDBJ databases">
        <authorList>
            <person name="Criscuolo A."/>
        </authorList>
    </citation>
    <scope>NUCLEOTIDE SEQUENCE</scope>
    <source>
        <strain evidence="1">CIP111600</strain>
    </source>
</reference>
<dbReference type="Proteomes" id="UP000693672">
    <property type="component" value="Unassembled WGS sequence"/>
</dbReference>
<gene>
    <name evidence="1" type="ORF">PAESOLCIP111_02986</name>
</gene>
<evidence type="ECO:0000313" key="1">
    <source>
        <dbReference type="EMBL" id="CAG7628115.1"/>
    </source>
</evidence>
<accession>A0A916NQP0</accession>
<protein>
    <recommendedName>
        <fullName evidence="3">Spore protease YyaC</fullName>
    </recommendedName>
</protein>